<proteinExistence type="predicted"/>
<dbReference type="Gene3D" id="1.10.260.40">
    <property type="entry name" value="lambda repressor-like DNA-binding domains"/>
    <property type="match status" value="1"/>
</dbReference>
<dbReference type="SUPFAM" id="SSF47413">
    <property type="entry name" value="lambda repressor-like DNA-binding domains"/>
    <property type="match status" value="1"/>
</dbReference>
<gene>
    <name evidence="2" type="ORF">VF724_15770</name>
</gene>
<dbReference type="CDD" id="cd00093">
    <property type="entry name" value="HTH_XRE"/>
    <property type="match status" value="1"/>
</dbReference>
<organism evidence="2 3">
    <name type="scientific">Ferviditalea candida</name>
    <dbReference type="NCBI Taxonomy" id="3108399"/>
    <lineage>
        <taxon>Bacteria</taxon>
        <taxon>Bacillati</taxon>
        <taxon>Bacillota</taxon>
        <taxon>Bacilli</taxon>
        <taxon>Bacillales</taxon>
        <taxon>Paenibacillaceae</taxon>
        <taxon>Ferviditalea</taxon>
    </lineage>
</organism>
<keyword evidence="3" id="KW-1185">Reference proteome</keyword>
<reference evidence="2" key="1">
    <citation type="submission" date="2023-12" db="EMBL/GenBank/DDBJ databases">
        <title>Fervidustalea candida gen. nov., sp. nov., a novel member of the family Paenibacillaceae isolated from a geothermal area.</title>
        <authorList>
            <person name="Li W.-J."/>
            <person name="Jiao J.-Y."/>
            <person name="Chen Y."/>
        </authorList>
    </citation>
    <scope>NUCLEOTIDE SEQUENCE</scope>
    <source>
        <strain evidence="2">SYSU GA230002</strain>
    </source>
</reference>
<sequence length="81" mass="9569">MYELEVMKMICHLKSILSLLDMTQTELADILDVHRNTVTNIMRHNTNFSFDLAYRILDVINGRAKEKGIQKTWTVEDVWEK</sequence>
<dbReference type="PROSITE" id="PS50943">
    <property type="entry name" value="HTH_CROC1"/>
    <property type="match status" value="1"/>
</dbReference>
<dbReference type="InterPro" id="IPR001387">
    <property type="entry name" value="Cro/C1-type_HTH"/>
</dbReference>
<evidence type="ECO:0000259" key="1">
    <source>
        <dbReference type="PROSITE" id="PS50943"/>
    </source>
</evidence>
<dbReference type="Proteomes" id="UP001310386">
    <property type="component" value="Unassembled WGS sequence"/>
</dbReference>
<dbReference type="EMBL" id="JAYJLD010000027">
    <property type="protein sequence ID" value="MEB3103115.1"/>
    <property type="molecule type" value="Genomic_DNA"/>
</dbReference>
<name>A0ABU5ZKU4_9BACL</name>
<evidence type="ECO:0000313" key="2">
    <source>
        <dbReference type="EMBL" id="MEB3103115.1"/>
    </source>
</evidence>
<dbReference type="SMART" id="SM00530">
    <property type="entry name" value="HTH_XRE"/>
    <property type="match status" value="1"/>
</dbReference>
<dbReference type="InterPro" id="IPR010982">
    <property type="entry name" value="Lambda_DNA-bd_dom_sf"/>
</dbReference>
<dbReference type="Pfam" id="PF01381">
    <property type="entry name" value="HTH_3"/>
    <property type="match status" value="1"/>
</dbReference>
<accession>A0ABU5ZKU4</accession>
<comment type="caution">
    <text evidence="2">The sequence shown here is derived from an EMBL/GenBank/DDBJ whole genome shotgun (WGS) entry which is preliminary data.</text>
</comment>
<protein>
    <submittedName>
        <fullName evidence="2">Helix-turn-helix transcriptional regulator</fullName>
    </submittedName>
</protein>
<feature type="domain" description="HTH cro/C1-type" evidence="1">
    <location>
        <begin position="13"/>
        <end position="67"/>
    </location>
</feature>
<evidence type="ECO:0000313" key="3">
    <source>
        <dbReference type="Proteomes" id="UP001310386"/>
    </source>
</evidence>
<dbReference type="RefSeq" id="WP_371755241.1">
    <property type="nucleotide sequence ID" value="NZ_JAYJLD010000027.1"/>
</dbReference>